<dbReference type="EMBL" id="KK915617">
    <property type="protein sequence ID" value="KDP21597.1"/>
    <property type="molecule type" value="Genomic_DNA"/>
</dbReference>
<accession>A0A067JCR8</accession>
<sequence length="78" mass="8580">MKVRATLEVVHATRNDAQLLSLENLEKSIWRSLGRSGVCHSTVACATACGLLHSMWLASLVPRKPLSWLITGFPHNQA</sequence>
<dbReference type="Proteomes" id="UP000027138">
    <property type="component" value="Unassembled WGS sequence"/>
</dbReference>
<gene>
    <name evidence="1" type="ORF">JCGZ_03662</name>
</gene>
<evidence type="ECO:0000313" key="2">
    <source>
        <dbReference type="Proteomes" id="UP000027138"/>
    </source>
</evidence>
<dbReference type="AlphaFoldDB" id="A0A067JCR8"/>
<name>A0A067JCR8_JATCU</name>
<protein>
    <submittedName>
        <fullName evidence="1">Uncharacterized protein</fullName>
    </submittedName>
</protein>
<reference evidence="1 2" key="1">
    <citation type="journal article" date="2014" name="PLoS ONE">
        <title>Global Analysis of Gene Expression Profiles in Physic Nut (Jatropha curcas L.) Seedlings Exposed to Salt Stress.</title>
        <authorList>
            <person name="Zhang L."/>
            <person name="Zhang C."/>
            <person name="Wu P."/>
            <person name="Chen Y."/>
            <person name="Li M."/>
            <person name="Jiang H."/>
            <person name="Wu G."/>
        </authorList>
    </citation>
    <scope>NUCLEOTIDE SEQUENCE [LARGE SCALE GENOMIC DNA]</scope>
    <source>
        <strain evidence="2">cv. GZQX0401</strain>
        <tissue evidence="1">Young leaves</tissue>
    </source>
</reference>
<proteinExistence type="predicted"/>
<evidence type="ECO:0000313" key="1">
    <source>
        <dbReference type="EMBL" id="KDP21597.1"/>
    </source>
</evidence>
<keyword evidence="2" id="KW-1185">Reference proteome</keyword>
<organism evidence="1 2">
    <name type="scientific">Jatropha curcas</name>
    <name type="common">Barbados nut</name>
    <dbReference type="NCBI Taxonomy" id="180498"/>
    <lineage>
        <taxon>Eukaryota</taxon>
        <taxon>Viridiplantae</taxon>
        <taxon>Streptophyta</taxon>
        <taxon>Embryophyta</taxon>
        <taxon>Tracheophyta</taxon>
        <taxon>Spermatophyta</taxon>
        <taxon>Magnoliopsida</taxon>
        <taxon>eudicotyledons</taxon>
        <taxon>Gunneridae</taxon>
        <taxon>Pentapetalae</taxon>
        <taxon>rosids</taxon>
        <taxon>fabids</taxon>
        <taxon>Malpighiales</taxon>
        <taxon>Euphorbiaceae</taxon>
        <taxon>Crotonoideae</taxon>
        <taxon>Jatropheae</taxon>
        <taxon>Jatropha</taxon>
    </lineage>
</organism>